<dbReference type="Pfam" id="PF04773">
    <property type="entry name" value="FecR"/>
    <property type="match status" value="1"/>
</dbReference>
<evidence type="ECO:0000259" key="3">
    <source>
        <dbReference type="Pfam" id="PF04773"/>
    </source>
</evidence>
<feature type="chain" id="PRO_5046391775" description="FecR protein domain-containing protein" evidence="2">
    <location>
        <begin position="26"/>
        <end position="906"/>
    </location>
</feature>
<evidence type="ECO:0000313" key="4">
    <source>
        <dbReference type="EMBL" id="MDQ0322617.1"/>
    </source>
</evidence>
<accession>A0ABU0BWI6</accession>
<evidence type="ECO:0000313" key="5">
    <source>
        <dbReference type="Proteomes" id="UP001230207"/>
    </source>
</evidence>
<protein>
    <recommendedName>
        <fullName evidence="3">FecR protein domain-containing protein</fullName>
    </recommendedName>
</protein>
<proteinExistence type="predicted"/>
<reference evidence="4 5" key="1">
    <citation type="submission" date="2023-07" db="EMBL/GenBank/DDBJ databases">
        <title>Genomic Encyclopedia of Type Strains, Phase IV (KMG-IV): sequencing the most valuable type-strain genomes for metagenomic binning, comparative biology and taxonomic classification.</title>
        <authorList>
            <person name="Goeker M."/>
        </authorList>
    </citation>
    <scope>NUCLEOTIDE SEQUENCE [LARGE SCALE GENOMIC DNA]</scope>
    <source>
        <strain evidence="4 5">DSM 1112</strain>
    </source>
</reference>
<dbReference type="InterPro" id="IPR006860">
    <property type="entry name" value="FecR"/>
</dbReference>
<comment type="caution">
    <text evidence="4">The sequence shown here is derived from an EMBL/GenBank/DDBJ whole genome shotgun (WGS) entry which is preliminary data.</text>
</comment>
<feature type="domain" description="FecR protein" evidence="3">
    <location>
        <begin position="61"/>
        <end position="161"/>
    </location>
</feature>
<feature type="signal peptide" evidence="2">
    <location>
        <begin position="1"/>
        <end position="25"/>
    </location>
</feature>
<keyword evidence="5" id="KW-1185">Reference proteome</keyword>
<keyword evidence="2" id="KW-0732">Signal</keyword>
<name>A0ABU0BWI6_9HYPH</name>
<dbReference type="Gene3D" id="2.40.160.90">
    <property type="match status" value="1"/>
</dbReference>
<organism evidence="4 5">
    <name type="scientific">Pararhizobium capsulatum DSM 1112</name>
    <dbReference type="NCBI Taxonomy" id="1121113"/>
    <lineage>
        <taxon>Bacteria</taxon>
        <taxon>Pseudomonadati</taxon>
        <taxon>Pseudomonadota</taxon>
        <taxon>Alphaproteobacteria</taxon>
        <taxon>Hyphomicrobiales</taxon>
        <taxon>Rhizobiaceae</taxon>
        <taxon>Rhizobium/Agrobacterium group</taxon>
        <taxon>Pararhizobium</taxon>
    </lineage>
</organism>
<dbReference type="EMBL" id="JAUSVF010000002">
    <property type="protein sequence ID" value="MDQ0322617.1"/>
    <property type="molecule type" value="Genomic_DNA"/>
</dbReference>
<gene>
    <name evidence="4" type="ORF">QO002_004823</name>
</gene>
<dbReference type="RefSeq" id="WP_307234398.1">
    <property type="nucleotide sequence ID" value="NZ_JAUSVF010000002.1"/>
</dbReference>
<sequence>MISRTKMMMLIGAVALTGLPSPLLARSVGVASAVNTAATGTAPSGGVRTLTLGDNIIFNERIKTDSVGLLQILLADGTSFTVGPNSDLTIDRFVYDPDTGNAEVAATMTKGVFRFIGAKTSKFAGGVKLNSPVGTIGIRGAVADFTIPGDGGESRVDMIFGNELTLTAPNGATQRVYEPGYSIVVSGQGGHGGTMNVEKTPKGASTIIQAALTGKPGTSGGSPNKPKNDDAATMAPSNSAMNPNIANPPIPVARPAQAEADAVTQDGSRDVATKNIDEEIDAEEPPPQPLPETVSVRVLTADATYDTDGGVVSDPGEVGLIGGSETADQTVVLDVSATDGTGTHGDLVLPVYAQTDFSEHVISAADGYTIAGVPLSGKVYGGADGFAAYLMAIDGDLTDPLIAIAGTPTKNMNVMRNSDVRTYSFTKDMLQNAAIPFALANALPISDSSASVSDFHVIEPGDAGSIKFLQTSLLISGKGADQVSEIGVNVGEFSDNNGVYTVDFGRRGSVKGSSTEIARTFRGGITTQAGGTGGNEIFGSNGQNFVLGTDSETNDYYNNSSGDFSGGKPFGTLHVFNLEQEQTLSDYLSETASTRLLADKSPLRGFAAGLEQGTRRDETQYTFNSIGRNPDDLYLEFDGSGNALGGELTVGTPGTTLSVAFGKGVKGNTEGGASTYIDDNNFAATNNRSRTRTNLRDIDTAGNVVTEFLPVKSTNNATYFVSGDATSQGSVLPGGKLCDCAFLEWGWWGTQINASSNPDATDPQLRSTVHLGTWVAGDITSNVELGTLAGTTGTYDGKAIGTVLANSSSYIASGDMAMSYDFGARKGSMALSNFDGHNFNASVNGQSGRDATFSGAVSSSANDSFGTINGAFVNDGRKIAQGVAGDFSLGAGDSWSAVGIFGGSRR</sequence>
<dbReference type="Proteomes" id="UP001230207">
    <property type="component" value="Unassembled WGS sequence"/>
</dbReference>
<evidence type="ECO:0000256" key="1">
    <source>
        <dbReference type="SAM" id="MobiDB-lite"/>
    </source>
</evidence>
<evidence type="ECO:0000256" key="2">
    <source>
        <dbReference type="SAM" id="SignalP"/>
    </source>
</evidence>
<feature type="region of interest" description="Disordered" evidence="1">
    <location>
        <begin position="213"/>
        <end position="235"/>
    </location>
</feature>